<organism evidence="2 3">
    <name type="scientific">Fasciolopsis buskii</name>
    <dbReference type="NCBI Taxonomy" id="27845"/>
    <lineage>
        <taxon>Eukaryota</taxon>
        <taxon>Metazoa</taxon>
        <taxon>Spiralia</taxon>
        <taxon>Lophotrochozoa</taxon>
        <taxon>Platyhelminthes</taxon>
        <taxon>Trematoda</taxon>
        <taxon>Digenea</taxon>
        <taxon>Plagiorchiida</taxon>
        <taxon>Echinostomata</taxon>
        <taxon>Echinostomatoidea</taxon>
        <taxon>Fasciolidae</taxon>
        <taxon>Fasciolopsis</taxon>
    </lineage>
</organism>
<sequence length="213" mass="24192">MEDAIDVSEFGAPEYLPKTKVYVDLLQPEGMSRAQLLEVFSRRGFSSLVSSEDAFHRLVDLYYDHVMPMPQSTEKSVNASSPPEQLNGERRRNMVSSGVKETNQSFSPHMKKFPETRLEDLVITSDPGRFTPGYSIPETDRAERVLTVRKPRGLNSDVPNTRMCDTDSVTRSNKRIDTQCISARSNQIPRTTPDSEPIPKKRVKLKRDFTNLV</sequence>
<reference evidence="2" key="1">
    <citation type="submission" date="2019-05" db="EMBL/GenBank/DDBJ databases">
        <title>Annotation for the trematode Fasciolopsis buski.</title>
        <authorList>
            <person name="Choi Y.-J."/>
        </authorList>
    </citation>
    <scope>NUCLEOTIDE SEQUENCE</scope>
    <source>
        <strain evidence="2">HT</strain>
        <tissue evidence="2">Whole worm</tissue>
    </source>
</reference>
<evidence type="ECO:0000313" key="3">
    <source>
        <dbReference type="Proteomes" id="UP000728185"/>
    </source>
</evidence>
<keyword evidence="3" id="KW-1185">Reference proteome</keyword>
<feature type="compositionally biased region" description="Polar residues" evidence="1">
    <location>
        <begin position="71"/>
        <end position="84"/>
    </location>
</feature>
<feature type="compositionally biased region" description="Polar residues" evidence="1">
    <location>
        <begin position="94"/>
        <end position="107"/>
    </location>
</feature>
<comment type="caution">
    <text evidence="2">The sequence shown here is derived from an EMBL/GenBank/DDBJ whole genome shotgun (WGS) entry which is preliminary data.</text>
</comment>
<evidence type="ECO:0000256" key="1">
    <source>
        <dbReference type="SAM" id="MobiDB-lite"/>
    </source>
</evidence>
<proteinExistence type="predicted"/>
<evidence type="ECO:0008006" key="4">
    <source>
        <dbReference type="Google" id="ProtNLM"/>
    </source>
</evidence>
<evidence type="ECO:0000313" key="2">
    <source>
        <dbReference type="EMBL" id="KAA0186162.1"/>
    </source>
</evidence>
<feature type="region of interest" description="Disordered" evidence="1">
    <location>
        <begin position="71"/>
        <end position="107"/>
    </location>
</feature>
<name>A0A8E0RRH6_9TREM</name>
<dbReference type="EMBL" id="LUCM01009924">
    <property type="protein sequence ID" value="KAA0186162.1"/>
    <property type="molecule type" value="Genomic_DNA"/>
</dbReference>
<accession>A0A8E0RRH6</accession>
<dbReference type="Proteomes" id="UP000728185">
    <property type="component" value="Unassembled WGS sequence"/>
</dbReference>
<dbReference type="AlphaFoldDB" id="A0A8E0RRH6"/>
<dbReference type="OrthoDB" id="6252411at2759"/>
<gene>
    <name evidence="2" type="ORF">FBUS_10292</name>
</gene>
<protein>
    <recommendedName>
        <fullName evidence="4">Ashwin</fullName>
    </recommendedName>
</protein>